<keyword evidence="2" id="KW-1185">Reference proteome</keyword>
<dbReference type="Pfam" id="PF14539">
    <property type="entry name" value="DUF4442"/>
    <property type="match status" value="1"/>
</dbReference>
<sequence length="198" mass="22593">MGLYNKNRSHIGYGFFYIVGRTAKWLSKNDPTLTNTGMNTQQKRVQRLLLWPPGFIWYMARKLPSVLFWGIRVLQLNANHCRTQLPFSWRTKNPFRSIYFSALCGAAELASGALCLFHTSGTGSYSMLVTEFEAEFIKKATQTVTMECREGNRIHEALQALKQPGDSCQISLAVSGLHPDGETLARFRVTWSFKRRHP</sequence>
<protein>
    <submittedName>
        <fullName evidence="1">Acyl-coenzyme A thioesterase PaaI, contains HGG motif</fullName>
    </submittedName>
</protein>
<dbReference type="Gene3D" id="3.10.129.10">
    <property type="entry name" value="Hotdog Thioesterase"/>
    <property type="match status" value="1"/>
</dbReference>
<organism evidence="1 2">
    <name type="scientific">Cyclobacterium xiamenense</name>
    <dbReference type="NCBI Taxonomy" id="1297121"/>
    <lineage>
        <taxon>Bacteria</taxon>
        <taxon>Pseudomonadati</taxon>
        <taxon>Bacteroidota</taxon>
        <taxon>Cytophagia</taxon>
        <taxon>Cytophagales</taxon>
        <taxon>Cyclobacteriaceae</taxon>
        <taxon>Cyclobacterium</taxon>
    </lineage>
</organism>
<dbReference type="SUPFAM" id="SSF54637">
    <property type="entry name" value="Thioesterase/thiol ester dehydrase-isomerase"/>
    <property type="match status" value="1"/>
</dbReference>
<accession>A0A1H6ZMU9</accession>
<dbReference type="STRING" id="1416801.SAMN05192553_104325"/>
<name>A0A1H6ZMU9_9BACT</name>
<dbReference type="InterPro" id="IPR029069">
    <property type="entry name" value="HotDog_dom_sf"/>
</dbReference>
<dbReference type="EMBL" id="FNZH01000004">
    <property type="protein sequence ID" value="SEJ50145.1"/>
    <property type="molecule type" value="Genomic_DNA"/>
</dbReference>
<reference evidence="2" key="1">
    <citation type="submission" date="2016-10" db="EMBL/GenBank/DDBJ databases">
        <authorList>
            <person name="Varghese N."/>
            <person name="Submissions S."/>
        </authorList>
    </citation>
    <scope>NUCLEOTIDE SEQUENCE [LARGE SCALE GENOMIC DNA]</scope>
    <source>
        <strain evidence="2">IBRC-M 10761</strain>
    </source>
</reference>
<gene>
    <name evidence="1" type="ORF">SAMN05192553_104325</name>
</gene>
<dbReference type="OrthoDB" id="9153186at2"/>
<dbReference type="AlphaFoldDB" id="A0A1H6ZMU9"/>
<evidence type="ECO:0000313" key="1">
    <source>
        <dbReference type="EMBL" id="SEJ50145.1"/>
    </source>
</evidence>
<dbReference type="Proteomes" id="UP000199403">
    <property type="component" value="Unassembled WGS sequence"/>
</dbReference>
<proteinExistence type="predicted"/>
<dbReference type="InterPro" id="IPR027961">
    <property type="entry name" value="DUF4442"/>
</dbReference>
<evidence type="ECO:0000313" key="2">
    <source>
        <dbReference type="Proteomes" id="UP000199403"/>
    </source>
</evidence>